<dbReference type="InterPro" id="IPR008547">
    <property type="entry name" value="DUF829_TMEM53"/>
</dbReference>
<keyword evidence="2" id="KW-0812">Transmembrane</keyword>
<evidence type="ECO:0000256" key="2">
    <source>
        <dbReference type="ARBA" id="ARBA00022692"/>
    </source>
</evidence>
<evidence type="ECO:0000256" key="4">
    <source>
        <dbReference type="ARBA" id="ARBA00023136"/>
    </source>
</evidence>
<sequence length="303" mass="33315">MANGKPRGVKVQFPGMKAEVLRYSPTVVCVPPEGARGAEDPAVVLIMRWMDAADAHAAKYMRSYASLYPGSAQIVVSAPQKHLWLGEAYRERELGVVVHLLREMGVDVDGTMPGAGEGLLVHTFSNGGCLSLISLARRILRSRAAPSPAPAIPATALIYDSCPAPITTRGGAHAFSMVFRSPWLRWLAWYGIYAALGLMRSVNSALGFPDSTGRMREDLLDPLLLPAEAPRAYIYSKGDKIVPWQSVEEMIELERGEGRKVDTERYEDTPHVAHARGDEVRYWRTVRRTWEEGVRSGSAGRGD</sequence>
<evidence type="ECO:0008006" key="9">
    <source>
        <dbReference type="Google" id="ProtNLM"/>
    </source>
</evidence>
<evidence type="ECO:0000313" key="8">
    <source>
        <dbReference type="Proteomes" id="UP000076738"/>
    </source>
</evidence>
<dbReference type="Pfam" id="PF05705">
    <property type="entry name" value="DUF829"/>
    <property type="match status" value="1"/>
</dbReference>
<dbReference type="Gene3D" id="3.40.50.1820">
    <property type="entry name" value="alpha/beta hydrolase"/>
    <property type="match status" value="1"/>
</dbReference>
<keyword evidence="4" id="KW-0472">Membrane</keyword>
<keyword evidence="8" id="KW-1185">Reference proteome</keyword>
<keyword evidence="3" id="KW-1133">Transmembrane helix</keyword>
<dbReference type="Proteomes" id="UP000076738">
    <property type="component" value="Unassembled WGS sequence"/>
</dbReference>
<comment type="subcellular location">
    <subcellularLocation>
        <location evidence="6">Nucleus outer membrane</location>
        <topology evidence="6">Single-pass membrane protein</topology>
    </subcellularLocation>
</comment>
<comment type="similarity">
    <text evidence="1">Belongs to the TMEM53 family.</text>
</comment>
<gene>
    <name evidence="7" type="ORF">CALVIDRAFT_533807</name>
</gene>
<dbReference type="OrthoDB" id="77878at2759"/>
<dbReference type="AlphaFoldDB" id="A0A167QQZ6"/>
<accession>A0A167QQZ6</accession>
<protein>
    <recommendedName>
        <fullName evidence="9">Alpha/beta-hydrolase</fullName>
    </recommendedName>
</protein>
<evidence type="ECO:0000256" key="3">
    <source>
        <dbReference type="ARBA" id="ARBA00022989"/>
    </source>
</evidence>
<dbReference type="InterPro" id="IPR029058">
    <property type="entry name" value="AB_hydrolase_fold"/>
</dbReference>
<proteinExistence type="inferred from homology"/>
<organism evidence="7 8">
    <name type="scientific">Calocera viscosa (strain TUFC12733)</name>
    <dbReference type="NCBI Taxonomy" id="1330018"/>
    <lineage>
        <taxon>Eukaryota</taxon>
        <taxon>Fungi</taxon>
        <taxon>Dikarya</taxon>
        <taxon>Basidiomycota</taxon>
        <taxon>Agaricomycotina</taxon>
        <taxon>Dacrymycetes</taxon>
        <taxon>Dacrymycetales</taxon>
        <taxon>Dacrymycetaceae</taxon>
        <taxon>Calocera</taxon>
    </lineage>
</organism>
<dbReference type="GO" id="GO:0005640">
    <property type="term" value="C:nuclear outer membrane"/>
    <property type="evidence" value="ECO:0007669"/>
    <property type="project" value="UniProtKB-SubCell"/>
</dbReference>
<reference evidence="7 8" key="1">
    <citation type="journal article" date="2016" name="Mol. Biol. Evol.">
        <title>Comparative Genomics of Early-Diverging Mushroom-Forming Fungi Provides Insights into the Origins of Lignocellulose Decay Capabilities.</title>
        <authorList>
            <person name="Nagy L.G."/>
            <person name="Riley R."/>
            <person name="Tritt A."/>
            <person name="Adam C."/>
            <person name="Daum C."/>
            <person name="Floudas D."/>
            <person name="Sun H."/>
            <person name="Yadav J.S."/>
            <person name="Pangilinan J."/>
            <person name="Larsson K.H."/>
            <person name="Matsuura K."/>
            <person name="Barry K."/>
            <person name="Labutti K."/>
            <person name="Kuo R."/>
            <person name="Ohm R.A."/>
            <person name="Bhattacharya S.S."/>
            <person name="Shirouzu T."/>
            <person name="Yoshinaga Y."/>
            <person name="Martin F.M."/>
            <person name="Grigoriev I.V."/>
            <person name="Hibbett D.S."/>
        </authorList>
    </citation>
    <scope>NUCLEOTIDE SEQUENCE [LARGE SCALE GENOMIC DNA]</scope>
    <source>
        <strain evidence="7 8">TUFC12733</strain>
    </source>
</reference>
<evidence type="ECO:0000256" key="5">
    <source>
        <dbReference type="ARBA" id="ARBA00023242"/>
    </source>
</evidence>
<dbReference type="SUPFAM" id="SSF53474">
    <property type="entry name" value="alpha/beta-Hydrolases"/>
    <property type="match status" value="1"/>
</dbReference>
<dbReference type="PANTHER" id="PTHR12265">
    <property type="entry name" value="TRANSMEMBRANE PROTEIN 53"/>
    <property type="match status" value="1"/>
</dbReference>
<evidence type="ECO:0000256" key="6">
    <source>
        <dbReference type="ARBA" id="ARBA00034303"/>
    </source>
</evidence>
<dbReference type="PANTHER" id="PTHR12265:SF30">
    <property type="entry name" value="TRANSMEMBRANE PROTEIN 53"/>
    <property type="match status" value="1"/>
</dbReference>
<name>A0A167QQZ6_CALVF</name>
<evidence type="ECO:0000256" key="1">
    <source>
        <dbReference type="ARBA" id="ARBA00007387"/>
    </source>
</evidence>
<dbReference type="EMBL" id="KV417270">
    <property type="protein sequence ID" value="KZP00156.1"/>
    <property type="molecule type" value="Genomic_DNA"/>
</dbReference>
<evidence type="ECO:0000313" key="7">
    <source>
        <dbReference type="EMBL" id="KZP00156.1"/>
    </source>
</evidence>
<keyword evidence="5" id="KW-0539">Nucleus</keyword>